<name>A0AA41EQD0_LEVBR</name>
<organism evidence="2 3">
    <name type="scientific">Levilactobacillus brevis</name>
    <name type="common">Lactobacillus brevis</name>
    <dbReference type="NCBI Taxonomy" id="1580"/>
    <lineage>
        <taxon>Bacteria</taxon>
        <taxon>Bacillati</taxon>
        <taxon>Bacillota</taxon>
        <taxon>Bacilli</taxon>
        <taxon>Lactobacillales</taxon>
        <taxon>Lactobacillaceae</taxon>
        <taxon>Levilactobacillus</taxon>
    </lineage>
</organism>
<proteinExistence type="predicted"/>
<evidence type="ECO:0000313" key="3">
    <source>
        <dbReference type="Proteomes" id="UP000676478"/>
    </source>
</evidence>
<dbReference type="Pfam" id="PF19087">
    <property type="entry name" value="DUF5776"/>
    <property type="match status" value="3"/>
</dbReference>
<sequence>MMRKQRIFKWFLTIAMLITGMLLGGPAIRAAADDTTATDEETLDIYTPAWHGKVPDTRPSISSQNPLNAPEGCILSTDLDKTKVSDSTTFGDIFSDPNVDSAVVKDKLLAYSSMANGMFLDPDVSLDNATLVDLNNVFDHTSMSTADAENVLTEKPVAYTKSPGHYYVVLPGQPNKYTAEITINQLNTSGETSDIATTTATSAYTTGLFTISAKYLVDDAFVINAGTGQEMTLTRIMDMDGSDYETFPVDVNQGPQTFTIVPQDQLLHATVNYKFADGTEAAPSAKLSGYAGLTTVSAKSPAISGYTPDQKEVAVAFAPAEKTYTVTYKANPTTTTTTESSASSSTADEATTFTPFKIYGKRALYTYKNATFKKNQRVSHYAQKAKAYAPIFEVVGTAKSTSGHLRYKLADGTYVTANADYVGALYWQGMYQKLYVTNPKGTNAYDGTSFAQATKQKHYRQGTALTVVKQTQVGQTTRYELTNGTYVTGNKQWVSPTKPRLVKQVKVKRTIRLYRDVNGSTFIKRIKPGKTLTVTGWDYSHGRNPKLSGTLRYRVAGGYITANRQFVVAN</sequence>
<protein>
    <recommendedName>
        <fullName evidence="1">DUF5776 domain-containing protein</fullName>
    </recommendedName>
</protein>
<dbReference type="InterPro" id="IPR044081">
    <property type="entry name" value="DUF5776"/>
</dbReference>
<feature type="domain" description="DUF5776" evidence="1">
    <location>
        <begin position="426"/>
        <end position="494"/>
    </location>
</feature>
<comment type="caution">
    <text evidence="2">The sequence shown here is derived from an EMBL/GenBank/DDBJ whole genome shotgun (WGS) entry which is preliminary data.</text>
</comment>
<dbReference type="AlphaFoldDB" id="A0AA41EQD0"/>
<dbReference type="Proteomes" id="UP000676478">
    <property type="component" value="Unassembled WGS sequence"/>
</dbReference>
<accession>A0AA41EQD0</accession>
<reference evidence="2" key="1">
    <citation type="submission" date="2020-12" db="EMBL/GenBank/DDBJ databases">
        <authorList>
            <person name="Mcmullen J.G."/>
        </authorList>
    </citation>
    <scope>NUCLEOTIDE SEQUENCE</scope>
    <source>
        <strain evidence="2">Dm-2019-70</strain>
    </source>
</reference>
<feature type="domain" description="DUF5776" evidence="1">
    <location>
        <begin position="354"/>
        <end position="422"/>
    </location>
</feature>
<evidence type="ECO:0000259" key="1">
    <source>
        <dbReference type="Pfam" id="PF19087"/>
    </source>
</evidence>
<evidence type="ECO:0000313" key="2">
    <source>
        <dbReference type="EMBL" id="MBS1010938.1"/>
    </source>
</evidence>
<dbReference type="EMBL" id="JAERKF010000010">
    <property type="protein sequence ID" value="MBS1010938.1"/>
    <property type="molecule type" value="Genomic_DNA"/>
</dbReference>
<feature type="domain" description="DUF5776" evidence="1">
    <location>
        <begin position="503"/>
        <end position="567"/>
    </location>
</feature>
<gene>
    <name evidence="2" type="ORF">JK167_08860</name>
</gene>
<reference evidence="2" key="2">
    <citation type="submission" date="2022-09" db="EMBL/GenBank/DDBJ databases">
        <title>Genome-inferred correspondence between phylogeny and metabolic traits in the wild Drosophila gut microbiome.</title>
        <authorList>
            <person name="Bueno E."/>
            <person name="Blow F."/>
            <person name="Douglas A.E."/>
        </authorList>
    </citation>
    <scope>NUCLEOTIDE SEQUENCE</scope>
    <source>
        <strain evidence="2">Dm-2019-70</strain>
    </source>
</reference>